<gene>
    <name evidence="1" type="ORF">FHR86_000674</name>
</gene>
<comment type="caution">
    <text evidence="1">The sequence shown here is derived from an EMBL/GenBank/DDBJ whole genome shotgun (WGS) entry which is preliminary data.</text>
</comment>
<reference evidence="1 2" key="1">
    <citation type="submission" date="2020-03" db="EMBL/GenBank/DDBJ databases">
        <title>Genomic Encyclopedia of Type Strains, Phase III (KMG-III): the genomes of soil and plant-associated and newly described type strains.</title>
        <authorList>
            <person name="Whitman W."/>
        </authorList>
    </citation>
    <scope>NUCLEOTIDE SEQUENCE [LARGE SCALE GENOMIC DNA]</scope>
    <source>
        <strain evidence="1 2">CECT 4207</strain>
    </source>
</reference>
<dbReference type="Proteomes" id="UP000802392">
    <property type="component" value="Unassembled WGS sequence"/>
</dbReference>
<organism evidence="1 2">
    <name type="scientific">Paenarthrobacter ilicis</name>
    <dbReference type="NCBI Taxonomy" id="43665"/>
    <lineage>
        <taxon>Bacteria</taxon>
        <taxon>Bacillati</taxon>
        <taxon>Actinomycetota</taxon>
        <taxon>Actinomycetes</taxon>
        <taxon>Micrococcales</taxon>
        <taxon>Micrococcaceae</taxon>
        <taxon>Paenarthrobacter</taxon>
    </lineage>
</organism>
<protein>
    <submittedName>
        <fullName evidence="1">Energy-coupling factor transporter ATP-binding protein EcfA2</fullName>
    </submittedName>
</protein>
<proteinExistence type="predicted"/>
<accession>A0ABX0THG5</accession>
<dbReference type="RefSeq" id="WP_167263868.1">
    <property type="nucleotide sequence ID" value="NZ_BAAAVO010000002.1"/>
</dbReference>
<keyword evidence="1" id="KW-0547">Nucleotide-binding</keyword>
<dbReference type="GO" id="GO:0005524">
    <property type="term" value="F:ATP binding"/>
    <property type="evidence" value="ECO:0007669"/>
    <property type="project" value="UniProtKB-KW"/>
</dbReference>
<evidence type="ECO:0000313" key="2">
    <source>
        <dbReference type="Proteomes" id="UP000802392"/>
    </source>
</evidence>
<dbReference type="EMBL" id="JAAOZD010000001">
    <property type="protein sequence ID" value="NIJ00376.1"/>
    <property type="molecule type" value="Genomic_DNA"/>
</dbReference>
<keyword evidence="1" id="KW-0067">ATP-binding</keyword>
<keyword evidence="2" id="KW-1185">Reference proteome</keyword>
<name>A0ABX0THG5_9MICC</name>
<evidence type="ECO:0000313" key="1">
    <source>
        <dbReference type="EMBL" id="NIJ00376.1"/>
    </source>
</evidence>
<dbReference type="SUPFAM" id="SSF53795">
    <property type="entry name" value="PEP carboxykinase-like"/>
    <property type="match status" value="1"/>
</dbReference>
<sequence length="375" mass="39589">MQANDILVDALGSVVRVRFDYSCNGYDPDLFSKLTTPWSDAVVAPSGLNGPAGDNEAEVLWPFPDSSGLSGSVAELSTHTTLAAIEAQRGRLLMLHAAGLTDDAGRVLVLIGPSGRGKTTLARTLGTSLGYVTDETVGIEANGMIHPYRKPLSVIRSGEAYKEQLAPSSLGLRELPQEPLHLGALVLVSRTNDHAGKPRITAVGLCAALAALVPEASYLSDMDRPLQTLARHVDRCGAIKEVIYAEASDLVPLVEAMFSREEPDPWVAVLPQESAYGTEHSLSGTRYVPAPVLDAVEAAGQTAILDANRVVTVLDGVAPLVWSGLCHGLDFAALTRHVEARFGAPPHQELDDAVAGVLEALAEAGLALRETTLQS</sequence>